<evidence type="ECO:0000256" key="6">
    <source>
        <dbReference type="SAM" id="MobiDB-lite"/>
    </source>
</evidence>
<dbReference type="GO" id="GO:0005576">
    <property type="term" value="C:extracellular region"/>
    <property type="evidence" value="ECO:0007669"/>
    <property type="project" value="TreeGrafter"/>
</dbReference>
<dbReference type="InterPro" id="IPR005372">
    <property type="entry name" value="UPF0182"/>
</dbReference>
<sequence length="974" mass="105852">MSSASQVRKQPRRHTALGATLAILVVLVVVWWIVSEVVTDWLWFRNLHFGQVFTTRVVTGAVLAAAQGVLLGGACALNMALAWRSRPQRPVSDSPTLDHYRSALARRTAVIVAVPSLLVALGAGSLAVSHTDETLAFLHRTPFGQSDAYFGMDASFYVFTLPFLQDVFSAVLAALVIGTLAAAAVHVVTGSLYATPVAVRRHGSGDESGAHPPTVELRNPLNAAAQVHLSVLLGLIMVVYGFQRLLSRYEFAISDNDALFTGIGYTDDHARITARLIVAIIAWICALMFFANVRLKLWRVPGTAIVLMIVSSLIIQAIYPVAIQQFTVRPSEVSQERSYIERQIEATRAAYDVDDVTVSDYSAETNVSAGQLKSDAEALPGIRLMDPALIAETYEQLQQVRGYYQFPGVLDVDRYAIDGKTTDTIIAAREINIAGLPDQSWINTHTVYTHGYGVVASYGNRSSSNGEPVWTEGDIPPQGRLDVDESRIYYGEAENQWVVAGNEPGAAPIELDTPGGSESGGEQHSTYTGAGGVAIGNHVTRAMYATTFTDLNLLLSSNVNSASRILYNRTPRERIAQVAPWLTVDQDPYPAVVDGRVVWIVDAYTTSADYPNSQHVTLQDTIADSARQTSGEDTQVNYMRNSVKAVVDAYDGTVDLYAWDADDPILQTWMKVYPGLLKDRGEISSDLMSHLRYPQDMFKVQRQILGRYHMENPDSWYNQSDLWEVPADPRDSSGAYEPPYYLSIKWPGDESPVFSQTAVYVPKNRENMAAYMSVVADASSPDYGTLRVLKLSDTAQVPGPNQTYNAIVSDQQVADKLLPFIGQGSGSSADALYGNLLTLPLGNGLIYVEPIYTQRKSAGTGASAGTYPVLRFVVVRFGTHIGIGDTLQEALDSVFAGDAGASTGEDTAGQPSEQQGGGTGQMSNEEAAKQLLQEASDAFGRADQALKNGDLGEYQAQMQTAQDKTREAYEKLNG</sequence>
<feature type="transmembrane region" description="Helical" evidence="5">
    <location>
        <begin position="104"/>
        <end position="128"/>
    </location>
</feature>
<keyword evidence="4 5" id="KW-0472">Membrane</keyword>
<evidence type="ECO:0000256" key="5">
    <source>
        <dbReference type="HAMAP-Rule" id="MF_01600"/>
    </source>
</evidence>
<feature type="transmembrane region" description="Helical" evidence="5">
    <location>
        <begin position="223"/>
        <end position="242"/>
    </location>
</feature>
<comment type="subcellular location">
    <subcellularLocation>
        <location evidence="5">Cell membrane</location>
        <topology evidence="5">Multi-pass membrane protein</topology>
    </subcellularLocation>
</comment>
<keyword evidence="3 5" id="KW-1133">Transmembrane helix</keyword>
<dbReference type="PANTHER" id="PTHR39344">
    <property type="entry name" value="UPF0182 PROTEIN SLL1060"/>
    <property type="match status" value="1"/>
</dbReference>
<dbReference type="PANTHER" id="PTHR39344:SF1">
    <property type="entry name" value="UPF0182 PROTEIN SLL1060"/>
    <property type="match status" value="1"/>
</dbReference>
<evidence type="ECO:0000256" key="2">
    <source>
        <dbReference type="ARBA" id="ARBA00022692"/>
    </source>
</evidence>
<dbReference type="RefSeq" id="WP_021797587.1">
    <property type="nucleotide sequence ID" value="NZ_ACVN02000183.1"/>
</dbReference>
<evidence type="ECO:0000256" key="3">
    <source>
        <dbReference type="ARBA" id="ARBA00022989"/>
    </source>
</evidence>
<feature type="transmembrane region" description="Helical" evidence="5">
    <location>
        <begin position="54"/>
        <end position="83"/>
    </location>
</feature>
<proteinExistence type="inferred from homology"/>
<comment type="caution">
    <text evidence="7">The sequence shown here is derived from an EMBL/GenBank/DDBJ whole genome shotgun (WGS) entry which is preliminary data.</text>
</comment>
<feature type="transmembrane region" description="Helical" evidence="5">
    <location>
        <begin position="297"/>
        <end position="319"/>
    </location>
</feature>
<feature type="transmembrane region" description="Helical" evidence="5">
    <location>
        <begin position="272"/>
        <end position="291"/>
    </location>
</feature>
<accession>U2PYG1</accession>
<protein>
    <recommendedName>
        <fullName evidence="5">UPF0182 protein HMPREF0682_1859</fullName>
    </recommendedName>
</protein>
<gene>
    <name evidence="7" type="ORF">HMPREF0682_1859</name>
</gene>
<comment type="similarity">
    <text evidence="5">Belongs to the UPF0182 family.</text>
</comment>
<feature type="region of interest" description="Disordered" evidence="6">
    <location>
        <begin position="898"/>
        <end position="974"/>
    </location>
</feature>
<dbReference type="GeneID" id="95358726"/>
<feature type="transmembrane region" description="Helical" evidence="5">
    <location>
        <begin position="171"/>
        <end position="194"/>
    </location>
</feature>
<evidence type="ECO:0000256" key="1">
    <source>
        <dbReference type="ARBA" id="ARBA00022475"/>
    </source>
</evidence>
<dbReference type="AlphaFoldDB" id="U2PYG1"/>
<dbReference type="Proteomes" id="UP000017052">
    <property type="component" value="Unassembled WGS sequence"/>
</dbReference>
<dbReference type="HAMAP" id="MF_01600">
    <property type="entry name" value="UPF0182"/>
    <property type="match status" value="1"/>
</dbReference>
<reference evidence="7" key="1">
    <citation type="submission" date="2013-08" db="EMBL/GenBank/DDBJ databases">
        <authorList>
            <person name="Durkin A.S."/>
            <person name="Haft D.R."/>
            <person name="McCorrison J."/>
            <person name="Torralba M."/>
            <person name="Gillis M."/>
            <person name="Haft D.H."/>
            <person name="Methe B."/>
            <person name="Sutton G."/>
            <person name="Nelson K.E."/>
        </authorList>
    </citation>
    <scope>NUCLEOTIDE SEQUENCE [LARGE SCALE GENOMIC DNA]</scope>
    <source>
        <strain evidence="7">F0233</strain>
    </source>
</reference>
<keyword evidence="2 5" id="KW-0812">Transmembrane</keyword>
<evidence type="ECO:0000313" key="8">
    <source>
        <dbReference type="Proteomes" id="UP000017052"/>
    </source>
</evidence>
<feature type="transmembrane region" description="Helical" evidence="5">
    <location>
        <begin position="16"/>
        <end position="34"/>
    </location>
</feature>
<evidence type="ECO:0000256" key="4">
    <source>
        <dbReference type="ARBA" id="ARBA00023136"/>
    </source>
</evidence>
<dbReference type="EMBL" id="ACVN02000183">
    <property type="protein sequence ID" value="ERK55550.1"/>
    <property type="molecule type" value="Genomic_DNA"/>
</dbReference>
<keyword evidence="1 5" id="KW-1003">Cell membrane</keyword>
<keyword evidence="8" id="KW-1185">Reference proteome</keyword>
<name>U2PYG1_9ACTN</name>
<dbReference type="Pfam" id="PF03699">
    <property type="entry name" value="UPF0182"/>
    <property type="match status" value="1"/>
</dbReference>
<feature type="compositionally biased region" description="Basic and acidic residues" evidence="6">
    <location>
        <begin position="963"/>
        <end position="974"/>
    </location>
</feature>
<dbReference type="GO" id="GO:0005886">
    <property type="term" value="C:plasma membrane"/>
    <property type="evidence" value="ECO:0007669"/>
    <property type="project" value="UniProtKB-SubCell"/>
</dbReference>
<organism evidence="7 8">
    <name type="scientific">Propionibacterium acidifaciens F0233</name>
    <dbReference type="NCBI Taxonomy" id="553198"/>
    <lineage>
        <taxon>Bacteria</taxon>
        <taxon>Bacillati</taxon>
        <taxon>Actinomycetota</taxon>
        <taxon>Actinomycetes</taxon>
        <taxon>Propionibacteriales</taxon>
        <taxon>Propionibacteriaceae</taxon>
        <taxon>Propionibacterium</taxon>
    </lineage>
</organism>
<evidence type="ECO:0000313" key="7">
    <source>
        <dbReference type="EMBL" id="ERK55550.1"/>
    </source>
</evidence>
<dbReference type="OrthoDB" id="9763654at2"/>